<evidence type="ECO:0000313" key="2">
    <source>
        <dbReference type="EMBL" id="QDU99056.1"/>
    </source>
</evidence>
<dbReference type="EMBL" id="CP036433">
    <property type="protein sequence ID" value="QDU99056.1"/>
    <property type="molecule type" value="Genomic_DNA"/>
</dbReference>
<dbReference type="AlphaFoldDB" id="A0A518E4P4"/>
<reference evidence="2 3" key="1">
    <citation type="submission" date="2019-02" db="EMBL/GenBank/DDBJ databases">
        <title>Deep-cultivation of Planctomycetes and their phenomic and genomic characterization uncovers novel biology.</title>
        <authorList>
            <person name="Wiegand S."/>
            <person name="Jogler M."/>
            <person name="Boedeker C."/>
            <person name="Pinto D."/>
            <person name="Vollmers J."/>
            <person name="Rivas-Marin E."/>
            <person name="Kohn T."/>
            <person name="Peeters S.H."/>
            <person name="Heuer A."/>
            <person name="Rast P."/>
            <person name="Oberbeckmann S."/>
            <person name="Bunk B."/>
            <person name="Jeske O."/>
            <person name="Meyerdierks A."/>
            <person name="Storesund J.E."/>
            <person name="Kallscheuer N."/>
            <person name="Luecker S."/>
            <person name="Lage O.M."/>
            <person name="Pohl T."/>
            <person name="Merkel B.J."/>
            <person name="Hornburger P."/>
            <person name="Mueller R.-W."/>
            <person name="Bruemmer F."/>
            <person name="Labrenz M."/>
            <person name="Spormann A.M."/>
            <person name="Op den Camp H."/>
            <person name="Overmann J."/>
            <person name="Amann R."/>
            <person name="Jetten M.S.M."/>
            <person name="Mascher T."/>
            <person name="Medema M.H."/>
            <person name="Devos D.P."/>
            <person name="Kaster A.-K."/>
            <person name="Ovreas L."/>
            <person name="Rohde M."/>
            <person name="Galperin M.Y."/>
            <person name="Jogler C."/>
        </authorList>
    </citation>
    <scope>NUCLEOTIDE SEQUENCE [LARGE SCALE GENOMIC DNA]</scope>
    <source>
        <strain evidence="2 3">Pla85_3_4</strain>
    </source>
</reference>
<keyword evidence="3" id="KW-1185">Reference proteome</keyword>
<feature type="region of interest" description="Disordered" evidence="1">
    <location>
        <begin position="29"/>
        <end position="71"/>
    </location>
</feature>
<dbReference type="KEGG" id="lcre:Pla8534_69670"/>
<protein>
    <submittedName>
        <fullName evidence="2">Uncharacterized protein</fullName>
    </submittedName>
</protein>
<proteinExistence type="predicted"/>
<evidence type="ECO:0000256" key="1">
    <source>
        <dbReference type="SAM" id="MobiDB-lite"/>
    </source>
</evidence>
<feature type="compositionally biased region" description="Basic and acidic residues" evidence="1">
    <location>
        <begin position="56"/>
        <end position="71"/>
    </location>
</feature>
<dbReference type="Proteomes" id="UP000317648">
    <property type="component" value="Chromosome"/>
</dbReference>
<name>A0A518E4P4_9BACT</name>
<sequence>MRYDGRCSNQEEPFLDPGPFVPVRRCATRLYPGETEMGDKGSKDKGKKEGKKKPTRTPEEKRKMRIDKKNK</sequence>
<organism evidence="2 3">
    <name type="scientific">Lignipirellula cremea</name>
    <dbReference type="NCBI Taxonomy" id="2528010"/>
    <lineage>
        <taxon>Bacteria</taxon>
        <taxon>Pseudomonadati</taxon>
        <taxon>Planctomycetota</taxon>
        <taxon>Planctomycetia</taxon>
        <taxon>Pirellulales</taxon>
        <taxon>Pirellulaceae</taxon>
        <taxon>Lignipirellula</taxon>
    </lineage>
</organism>
<accession>A0A518E4P4</accession>
<evidence type="ECO:0000313" key="3">
    <source>
        <dbReference type="Proteomes" id="UP000317648"/>
    </source>
</evidence>
<gene>
    <name evidence="2" type="ORF">Pla8534_69670</name>
</gene>
<feature type="compositionally biased region" description="Basic and acidic residues" evidence="1">
    <location>
        <begin position="37"/>
        <end position="47"/>
    </location>
</feature>
<feature type="region of interest" description="Disordered" evidence="1">
    <location>
        <begin position="1"/>
        <end position="20"/>
    </location>
</feature>